<accession>X0VPA6</accession>
<dbReference type="AlphaFoldDB" id="X0VPA6"/>
<sequence>MTLQVIGVDEIAKVLSQFAPRVANNLAKSVIHGVASEITKKAKSKVKDRTGNLKKAIKTKRRRGKPGKPVSDVIVTQGKSAKNDGFYWRFVEYGTQTGSPEQPFIRP</sequence>
<gene>
    <name evidence="2" type="ORF">S01H1_49164</name>
</gene>
<name>X0VPA6_9ZZZZ</name>
<feature type="non-terminal residue" evidence="2">
    <location>
        <position position="107"/>
    </location>
</feature>
<feature type="region of interest" description="Disordered" evidence="1">
    <location>
        <begin position="42"/>
        <end position="72"/>
    </location>
</feature>
<protein>
    <recommendedName>
        <fullName evidence="3">HK97 gp10 family phage protein</fullName>
    </recommendedName>
</protein>
<evidence type="ECO:0008006" key="3">
    <source>
        <dbReference type="Google" id="ProtNLM"/>
    </source>
</evidence>
<dbReference type="Pfam" id="PF04883">
    <property type="entry name" value="HK97-gp10_like"/>
    <property type="match status" value="1"/>
</dbReference>
<reference evidence="2" key="1">
    <citation type="journal article" date="2014" name="Front. Microbiol.">
        <title>High frequency of phylogenetically diverse reductive dehalogenase-homologous genes in deep subseafloor sedimentary metagenomes.</title>
        <authorList>
            <person name="Kawai M."/>
            <person name="Futagami T."/>
            <person name="Toyoda A."/>
            <person name="Takaki Y."/>
            <person name="Nishi S."/>
            <person name="Hori S."/>
            <person name="Arai W."/>
            <person name="Tsubouchi T."/>
            <person name="Morono Y."/>
            <person name="Uchiyama I."/>
            <person name="Ito T."/>
            <person name="Fujiyama A."/>
            <person name="Inagaki F."/>
            <person name="Takami H."/>
        </authorList>
    </citation>
    <scope>NUCLEOTIDE SEQUENCE</scope>
    <source>
        <strain evidence="2">Expedition CK06-06</strain>
    </source>
</reference>
<evidence type="ECO:0000313" key="2">
    <source>
        <dbReference type="EMBL" id="GAG20055.1"/>
    </source>
</evidence>
<feature type="compositionally biased region" description="Basic residues" evidence="1">
    <location>
        <begin position="55"/>
        <end position="66"/>
    </location>
</feature>
<comment type="caution">
    <text evidence="2">The sequence shown here is derived from an EMBL/GenBank/DDBJ whole genome shotgun (WGS) entry which is preliminary data.</text>
</comment>
<dbReference type="EMBL" id="BARS01031607">
    <property type="protein sequence ID" value="GAG20055.1"/>
    <property type="molecule type" value="Genomic_DNA"/>
</dbReference>
<organism evidence="2">
    <name type="scientific">marine sediment metagenome</name>
    <dbReference type="NCBI Taxonomy" id="412755"/>
    <lineage>
        <taxon>unclassified sequences</taxon>
        <taxon>metagenomes</taxon>
        <taxon>ecological metagenomes</taxon>
    </lineage>
</organism>
<proteinExistence type="predicted"/>
<dbReference type="InterPro" id="IPR010064">
    <property type="entry name" value="HK97-gp10_tail"/>
</dbReference>
<evidence type="ECO:0000256" key="1">
    <source>
        <dbReference type="SAM" id="MobiDB-lite"/>
    </source>
</evidence>
<dbReference type="NCBIfam" id="TIGR01725">
    <property type="entry name" value="phge_HK97_gp10"/>
    <property type="match status" value="1"/>
</dbReference>